<dbReference type="Gene3D" id="1.25.40.10">
    <property type="entry name" value="Tetratricopeptide repeat domain"/>
    <property type="match status" value="1"/>
</dbReference>
<feature type="signal peptide" evidence="1">
    <location>
        <begin position="1"/>
        <end position="33"/>
    </location>
</feature>
<dbReference type="AlphaFoldDB" id="A0A942E5N7"/>
<organism evidence="2 3">
    <name type="scientific">Devosia litorisediminis</name>
    <dbReference type="NCBI Taxonomy" id="2829817"/>
    <lineage>
        <taxon>Bacteria</taxon>
        <taxon>Pseudomonadati</taxon>
        <taxon>Pseudomonadota</taxon>
        <taxon>Alphaproteobacteria</taxon>
        <taxon>Hyphomicrobiales</taxon>
        <taxon>Devosiaceae</taxon>
        <taxon>Devosia</taxon>
    </lineage>
</organism>
<keyword evidence="3" id="KW-1185">Reference proteome</keyword>
<keyword evidence="1" id="KW-0732">Signal</keyword>
<dbReference type="Proteomes" id="UP000678281">
    <property type="component" value="Unassembled WGS sequence"/>
</dbReference>
<name>A0A942E5N7_9HYPH</name>
<protein>
    <submittedName>
        <fullName evidence="2">Tetratricopeptide repeat protein</fullName>
    </submittedName>
</protein>
<comment type="caution">
    <text evidence="2">The sequence shown here is derived from an EMBL/GenBank/DDBJ whole genome shotgun (WGS) entry which is preliminary data.</text>
</comment>
<dbReference type="RefSeq" id="WP_212657504.1">
    <property type="nucleotide sequence ID" value="NZ_JAGXTP010000001.1"/>
</dbReference>
<evidence type="ECO:0000313" key="2">
    <source>
        <dbReference type="EMBL" id="MBS3847916.1"/>
    </source>
</evidence>
<gene>
    <name evidence="2" type="ORF">KD146_04310</name>
</gene>
<feature type="chain" id="PRO_5036806609" evidence="1">
    <location>
        <begin position="34"/>
        <end position="1115"/>
    </location>
</feature>
<accession>A0A942E5N7</accession>
<dbReference type="SUPFAM" id="SSF48452">
    <property type="entry name" value="TPR-like"/>
    <property type="match status" value="1"/>
</dbReference>
<dbReference type="InterPro" id="IPR011990">
    <property type="entry name" value="TPR-like_helical_dom_sf"/>
</dbReference>
<evidence type="ECO:0000256" key="1">
    <source>
        <dbReference type="SAM" id="SignalP"/>
    </source>
</evidence>
<sequence>MKTAIQAGLLKVKKTLALLAALSVLGLVAPVFAVEQGQLLGTQEDGYGRIILSFPSRNTLPDYSMRIENGVLSLEFVEPISVILPDVSTTMPDYLSVARVDPDGRGLRMGLRSGFSFNRIEAGEKLYIDLLPPNWQGQPPALPQNVIDELAERARLAAIRAEQDRKAAGVVEFNPQASVRIGRNPTFLRVQFDWSVPTTGAYVQEGDMGMIGFEWPVGIDLRDLAIDLPPELLAVESAVNPDGSTVTLQLAEGIKPRFYENSPRQYILDIDIAGVGLPSFDAATLADGIAKQDHGAEHGDSSDPLVGMLYPQSAAKTVTPFVNVLGSTVRVVFPFEQDTPAAVFRRGDTVWMMFDTVSGIAPPAQSDELDTLAREFAVVASGDTQVVRVELSDDRLATLGSEGMAWVLSLGDIMLTPTEPIELNRRRDVEGDFEMVANVARPARVHDFRDPNVGDVLKVVTAFPPARGLTRTLDYVEFSALRSVHGLVVRPEIDDLNVTIENDLAVLAVQGGLTVSAIDGPRSIGNGITEAMRSGFVDLERMEQPDFGLFAEERQNLLSAAANAEGPERDQARLDLAQYFIANRFALEAVGVLEVLEKDLKSTDLTRKVRLSLAIADTIANRPRDALRILNTPTMGQEVDALVWRTIARAENYDFKGAKSDALEAQSVVDGYPTWVRNRFYFSAIRSAIEVGDANMAERLMAKIDFSGLDSEDSSLFHLLSGRIDEAEGRINEAIDTYGQVIAADIRPTRAEAIYRTLRLLDDAGKLNLAKATETLSAESLLWRGNPLEADMQKLLAELYFRNGDYRLGFETVKQAVANYPESPPINGLRDEAQSMFSELFLNGVADSLGPVDALGLYYDFRQLTPPGARGDEMIRNLARRLVRVDLLSQAAELLEYQLDNRLRGIAKTQIAADLAVIYLADRKPQDALRVLNATRVPNIPDSLARQRRILEARAMIDGGRDQLGLDLVRDLDGRDVTLLRIDAHWKARRYTEASEMIEALYSDPETKAALSQPARMGVIRAAVGFVLANDRLGLSRLRSKFGDAMVTSPEWPMFDLVTGNIEVTSLEFKTVANQVSGVDGINSFLASYRDTYGADGALAPMVASETSTGLGSAG</sequence>
<proteinExistence type="predicted"/>
<evidence type="ECO:0000313" key="3">
    <source>
        <dbReference type="Proteomes" id="UP000678281"/>
    </source>
</evidence>
<reference evidence="2" key="1">
    <citation type="submission" date="2021-04" db="EMBL/GenBank/DDBJ databases">
        <title>Devosia litorisediminis sp. nov., isolated from a sand dune.</title>
        <authorList>
            <person name="Park S."/>
            <person name="Yoon J.-H."/>
        </authorList>
    </citation>
    <scope>NUCLEOTIDE SEQUENCE</scope>
    <source>
        <strain evidence="2">BSSL-BM10</strain>
    </source>
</reference>
<dbReference type="EMBL" id="JAGXTP010000001">
    <property type="protein sequence ID" value="MBS3847916.1"/>
    <property type="molecule type" value="Genomic_DNA"/>
</dbReference>